<dbReference type="GO" id="GO:0050660">
    <property type="term" value="F:flavin adenine dinucleotide binding"/>
    <property type="evidence" value="ECO:0007669"/>
    <property type="project" value="InterPro"/>
</dbReference>
<dbReference type="EMBL" id="FRCP01000009">
    <property type="protein sequence ID" value="SHM41358.1"/>
    <property type="molecule type" value="Genomic_DNA"/>
</dbReference>
<name>A0A1M7IL66_9FIRM</name>
<evidence type="ECO:0000256" key="7">
    <source>
        <dbReference type="PIRNR" id="PIRNR006621"/>
    </source>
</evidence>
<keyword evidence="2 7" id="KW-0285">Flavoprotein</keyword>
<dbReference type="PANTHER" id="PTHR45846">
    <property type="entry name" value="TRNA-DIHYDROURIDINE(47) SYNTHASE [NAD(P)(+)]-LIKE"/>
    <property type="match status" value="1"/>
</dbReference>
<keyword evidence="5" id="KW-0521">NADP</keyword>
<dbReference type="GO" id="GO:0003723">
    <property type="term" value="F:RNA binding"/>
    <property type="evidence" value="ECO:0007669"/>
    <property type="project" value="TreeGrafter"/>
</dbReference>
<evidence type="ECO:0000256" key="6">
    <source>
        <dbReference type="ARBA" id="ARBA00023002"/>
    </source>
</evidence>
<keyword evidence="9" id="KW-0547">Nucleotide-binding</keyword>
<feature type="binding site" evidence="9">
    <location>
        <position position="64"/>
    </location>
    <ligand>
        <name>FMN</name>
        <dbReference type="ChEBI" id="CHEBI:58210"/>
    </ligand>
</feature>
<keyword evidence="4 7" id="KW-0819">tRNA processing</keyword>
<evidence type="ECO:0000256" key="3">
    <source>
        <dbReference type="ARBA" id="ARBA00022643"/>
    </source>
</evidence>
<dbReference type="GO" id="GO:0017150">
    <property type="term" value="F:tRNA dihydrouridine synthase activity"/>
    <property type="evidence" value="ECO:0007669"/>
    <property type="project" value="InterPro"/>
</dbReference>
<evidence type="ECO:0000313" key="12">
    <source>
        <dbReference type="Proteomes" id="UP000184038"/>
    </source>
</evidence>
<feature type="binding site" evidence="9">
    <location>
        <begin position="218"/>
        <end position="219"/>
    </location>
    <ligand>
        <name>FMN</name>
        <dbReference type="ChEBI" id="CHEBI:58210"/>
    </ligand>
</feature>
<accession>A0A1M7IL66</accession>
<keyword evidence="3 7" id="KW-0288">FMN</keyword>
<dbReference type="EC" id="1.3.1.-" evidence="7"/>
<evidence type="ECO:0000256" key="8">
    <source>
        <dbReference type="PIRSR" id="PIRSR006621-1"/>
    </source>
</evidence>
<proteinExistence type="inferred from homology"/>
<feature type="domain" description="DUS-like FMN-binding" evidence="10">
    <location>
        <begin position="5"/>
        <end position="305"/>
    </location>
</feature>
<evidence type="ECO:0000256" key="1">
    <source>
        <dbReference type="ARBA" id="ARBA00001917"/>
    </source>
</evidence>
<feature type="active site" description="Proton donor" evidence="8">
    <location>
        <position position="94"/>
    </location>
</feature>
<comment type="cofactor">
    <cofactor evidence="1 7 9">
        <name>FMN</name>
        <dbReference type="ChEBI" id="CHEBI:58210"/>
    </cofactor>
</comment>
<dbReference type="PANTHER" id="PTHR45846:SF1">
    <property type="entry name" value="TRNA-DIHYDROURIDINE(47) SYNTHASE [NAD(P)(+)]-LIKE"/>
    <property type="match status" value="1"/>
</dbReference>
<reference evidence="11 12" key="1">
    <citation type="submission" date="2016-11" db="EMBL/GenBank/DDBJ databases">
        <authorList>
            <person name="Jaros S."/>
            <person name="Januszkiewicz K."/>
            <person name="Wedrychowicz H."/>
        </authorList>
    </citation>
    <scope>NUCLEOTIDE SEQUENCE [LARGE SCALE GENOMIC DNA]</scope>
    <source>
        <strain evidence="11 12">DSM 15930</strain>
    </source>
</reference>
<gene>
    <name evidence="11" type="ORF">SAMN02746066_01927</name>
</gene>
<sequence>MRFYFAPMEGVTRHIYRNAFVKYFGKVDRYFAPFVCANQSGNYKTREITDILPENNIGIDLVPQILTCNAEDFILASKKMKSLGYGEINLNLGCPSGTVVSKKKGSGFLAYPKELDEFLERIFTESETKISIKTRIGKDDPEEFHRLLEIYNKYEMEELIIHPRIQKDMYNNKPNLDVFEEAVTLSKNILCYNGDICTVDDYHAITKRFPTIDRIMLGRGLIANPELILEIMGEAKKDKKAWKEFHDEVYHGYQEIMSGDRNALFKMKEFWFYMSKMFTNHEKYMKKIRKAQKASEYEEAVASLFREQELIQA</sequence>
<dbReference type="RefSeq" id="WP_073286676.1">
    <property type="nucleotide sequence ID" value="NZ_FRCP01000009.1"/>
</dbReference>
<evidence type="ECO:0000256" key="5">
    <source>
        <dbReference type="ARBA" id="ARBA00022857"/>
    </source>
</evidence>
<dbReference type="Pfam" id="PF01207">
    <property type="entry name" value="Dus"/>
    <property type="match status" value="1"/>
</dbReference>
<dbReference type="InterPro" id="IPR013785">
    <property type="entry name" value="Aldolase_TIM"/>
</dbReference>
<dbReference type="PIRSF" id="PIRSF006621">
    <property type="entry name" value="Dus"/>
    <property type="match status" value="1"/>
</dbReference>
<keyword evidence="12" id="KW-1185">Reference proteome</keyword>
<dbReference type="SUPFAM" id="SSF51395">
    <property type="entry name" value="FMN-linked oxidoreductases"/>
    <property type="match status" value="1"/>
</dbReference>
<dbReference type="InterPro" id="IPR001269">
    <property type="entry name" value="DUS_fam"/>
</dbReference>
<dbReference type="CDD" id="cd02801">
    <property type="entry name" value="DUS_like_FMN"/>
    <property type="match status" value="1"/>
</dbReference>
<dbReference type="Proteomes" id="UP000184038">
    <property type="component" value="Unassembled WGS sequence"/>
</dbReference>
<feature type="binding site" evidence="9">
    <location>
        <position position="133"/>
    </location>
    <ligand>
        <name>FMN</name>
        <dbReference type="ChEBI" id="CHEBI:58210"/>
    </ligand>
</feature>
<dbReference type="AlphaFoldDB" id="A0A1M7IL66"/>
<comment type="function">
    <text evidence="7">Catalyzes the synthesis of 5,6-dihydrouridine (D), a modified base found in the D-loop of most tRNAs, via the reduction of the C5-C6 double bond in target uridines.</text>
</comment>
<dbReference type="Gene3D" id="3.20.20.70">
    <property type="entry name" value="Aldolase class I"/>
    <property type="match status" value="1"/>
</dbReference>
<evidence type="ECO:0000256" key="4">
    <source>
        <dbReference type="ARBA" id="ARBA00022694"/>
    </source>
</evidence>
<evidence type="ECO:0000313" key="11">
    <source>
        <dbReference type="EMBL" id="SHM41358.1"/>
    </source>
</evidence>
<keyword evidence="6 7" id="KW-0560">Oxidoreductase</keyword>
<evidence type="ECO:0000256" key="2">
    <source>
        <dbReference type="ARBA" id="ARBA00022630"/>
    </source>
</evidence>
<evidence type="ECO:0000259" key="10">
    <source>
        <dbReference type="Pfam" id="PF01207"/>
    </source>
</evidence>
<comment type="similarity">
    <text evidence="7">Belongs to the dus family.</text>
</comment>
<organism evidence="11 12">
    <name type="scientific">Anaerosporobacter mobilis DSM 15930</name>
    <dbReference type="NCBI Taxonomy" id="1120996"/>
    <lineage>
        <taxon>Bacteria</taxon>
        <taxon>Bacillati</taxon>
        <taxon>Bacillota</taxon>
        <taxon>Clostridia</taxon>
        <taxon>Lachnospirales</taxon>
        <taxon>Lachnospiraceae</taxon>
        <taxon>Anaerosporobacter</taxon>
    </lineage>
</organism>
<dbReference type="PROSITE" id="PS01136">
    <property type="entry name" value="UPF0034"/>
    <property type="match status" value="1"/>
</dbReference>
<dbReference type="InterPro" id="IPR018517">
    <property type="entry name" value="tRNA_hU_synthase_CS"/>
</dbReference>
<dbReference type="STRING" id="1120996.SAMN02746066_01927"/>
<dbReference type="InterPro" id="IPR035587">
    <property type="entry name" value="DUS-like_FMN-bd"/>
</dbReference>
<evidence type="ECO:0000256" key="9">
    <source>
        <dbReference type="PIRSR" id="PIRSR006621-2"/>
    </source>
</evidence>
<feature type="binding site" evidence="9">
    <location>
        <position position="162"/>
    </location>
    <ligand>
        <name>FMN</name>
        <dbReference type="ChEBI" id="CHEBI:58210"/>
    </ligand>
</feature>
<dbReference type="OrthoDB" id="9764501at2"/>
<protein>
    <recommendedName>
        <fullName evidence="7">tRNA-dihydrouridine synthase</fullName>
        <ecNumber evidence="7">1.3.1.-</ecNumber>
    </recommendedName>
</protein>